<dbReference type="AlphaFoldDB" id="A0A9Q0G3W4"/>
<keyword evidence="2" id="KW-1185">Reference proteome</keyword>
<dbReference type="EMBL" id="JAKUCV010002421">
    <property type="protein sequence ID" value="KAJ4842708.1"/>
    <property type="molecule type" value="Genomic_DNA"/>
</dbReference>
<comment type="caution">
    <text evidence="1">The sequence shown here is derived from an EMBL/GenBank/DDBJ whole genome shotgun (WGS) entry which is preliminary data.</text>
</comment>
<gene>
    <name evidence="1" type="ORF">Tsubulata_017885</name>
</gene>
<dbReference type="InterPro" id="IPR023393">
    <property type="entry name" value="START-like_dom_sf"/>
</dbReference>
<dbReference type="Proteomes" id="UP001141552">
    <property type="component" value="Unassembled WGS sequence"/>
</dbReference>
<sequence length="77" mass="8563">MDGETPVKEAEVIEGGFKELGFDVYPNREATIEKDCTSITIRSTITYESEDTKLEFASLVTTKPLEIIAEAIAEYLT</sequence>
<proteinExistence type="predicted"/>
<name>A0A9Q0G3W4_9ROSI</name>
<protein>
    <recommendedName>
        <fullName evidence="3">Bet v I/Major latex protein domain-containing protein</fullName>
    </recommendedName>
</protein>
<evidence type="ECO:0000313" key="2">
    <source>
        <dbReference type="Proteomes" id="UP001141552"/>
    </source>
</evidence>
<reference evidence="1" key="2">
    <citation type="journal article" date="2023" name="Plants (Basel)">
        <title>Annotation of the Turnera subulata (Passifloraceae) Draft Genome Reveals the S-Locus Evolved after the Divergence of Turneroideae from Passifloroideae in a Stepwise Manner.</title>
        <authorList>
            <person name="Henning P.M."/>
            <person name="Roalson E.H."/>
            <person name="Mir W."/>
            <person name="McCubbin A.G."/>
            <person name="Shore J.S."/>
        </authorList>
    </citation>
    <scope>NUCLEOTIDE SEQUENCE</scope>
    <source>
        <strain evidence="1">F60SS</strain>
    </source>
</reference>
<organism evidence="1 2">
    <name type="scientific">Turnera subulata</name>
    <dbReference type="NCBI Taxonomy" id="218843"/>
    <lineage>
        <taxon>Eukaryota</taxon>
        <taxon>Viridiplantae</taxon>
        <taxon>Streptophyta</taxon>
        <taxon>Embryophyta</taxon>
        <taxon>Tracheophyta</taxon>
        <taxon>Spermatophyta</taxon>
        <taxon>Magnoliopsida</taxon>
        <taxon>eudicotyledons</taxon>
        <taxon>Gunneridae</taxon>
        <taxon>Pentapetalae</taxon>
        <taxon>rosids</taxon>
        <taxon>fabids</taxon>
        <taxon>Malpighiales</taxon>
        <taxon>Passifloraceae</taxon>
        <taxon>Turnera</taxon>
    </lineage>
</organism>
<reference evidence="1" key="1">
    <citation type="submission" date="2022-02" db="EMBL/GenBank/DDBJ databases">
        <authorList>
            <person name="Henning P.M."/>
            <person name="McCubbin A.G."/>
            <person name="Shore J.S."/>
        </authorList>
    </citation>
    <scope>NUCLEOTIDE SEQUENCE</scope>
    <source>
        <strain evidence="1">F60SS</strain>
        <tissue evidence="1">Leaves</tissue>
    </source>
</reference>
<dbReference type="Gene3D" id="3.30.530.20">
    <property type="match status" value="1"/>
</dbReference>
<evidence type="ECO:0008006" key="3">
    <source>
        <dbReference type="Google" id="ProtNLM"/>
    </source>
</evidence>
<evidence type="ECO:0000313" key="1">
    <source>
        <dbReference type="EMBL" id="KAJ4842708.1"/>
    </source>
</evidence>
<dbReference type="OrthoDB" id="1879545at2759"/>
<accession>A0A9Q0G3W4</accession>